<protein>
    <recommendedName>
        <fullName evidence="4">PknH-like protein</fullName>
    </recommendedName>
</protein>
<feature type="region of interest" description="Disordered" evidence="1">
    <location>
        <begin position="61"/>
        <end position="83"/>
    </location>
</feature>
<name>A0A7W9PKM8_9NOCA</name>
<dbReference type="EMBL" id="JACHIT010000002">
    <property type="protein sequence ID" value="MBB5917947.1"/>
    <property type="molecule type" value="Genomic_DNA"/>
</dbReference>
<evidence type="ECO:0000256" key="1">
    <source>
        <dbReference type="SAM" id="MobiDB-lite"/>
    </source>
</evidence>
<evidence type="ECO:0000313" key="3">
    <source>
        <dbReference type="Proteomes" id="UP000540412"/>
    </source>
</evidence>
<keyword evidence="3" id="KW-1185">Reference proteome</keyword>
<dbReference type="RefSeq" id="WP_051161273.1">
    <property type="nucleotide sequence ID" value="NZ_JACHIT010000002.1"/>
</dbReference>
<evidence type="ECO:0000313" key="2">
    <source>
        <dbReference type="EMBL" id="MBB5917947.1"/>
    </source>
</evidence>
<proteinExistence type="predicted"/>
<dbReference type="AlphaFoldDB" id="A0A7W9PKM8"/>
<accession>A0A7W9PKM8</accession>
<sequence length="233" mass="23070">MRRVGGLLAGLALCAAGCGSQDHDSTSGLGAVTPPPVTAPAITDSAALQAKLLTVADLPPGYTQLDDGSPGNGGGAAQDHSRTDPAACGKVLAAVTDQVPGASAHGTVNYSTPDFASIDIDAASYPGNGAGQAFSSVQQLLRQCTSYSGTDADGIAVDYKVSGLDQPRTGDASTAFQVHTSSQGMSLYSAAALVLVGSTVVQVAETSPQPVDPGALHNLVAAQVGRLQGVLGP</sequence>
<evidence type="ECO:0008006" key="4">
    <source>
        <dbReference type="Google" id="ProtNLM"/>
    </source>
</evidence>
<comment type="caution">
    <text evidence="2">The sequence shown here is derived from an EMBL/GenBank/DDBJ whole genome shotgun (WGS) entry which is preliminary data.</text>
</comment>
<organism evidence="2 3">
    <name type="scientific">Nocardia transvalensis</name>
    <dbReference type="NCBI Taxonomy" id="37333"/>
    <lineage>
        <taxon>Bacteria</taxon>
        <taxon>Bacillati</taxon>
        <taxon>Actinomycetota</taxon>
        <taxon>Actinomycetes</taxon>
        <taxon>Mycobacteriales</taxon>
        <taxon>Nocardiaceae</taxon>
        <taxon>Nocardia</taxon>
    </lineage>
</organism>
<gene>
    <name evidence="2" type="ORF">BJY24_006859</name>
</gene>
<dbReference type="Proteomes" id="UP000540412">
    <property type="component" value="Unassembled WGS sequence"/>
</dbReference>
<reference evidence="2 3" key="1">
    <citation type="submission" date="2020-08" db="EMBL/GenBank/DDBJ databases">
        <title>Sequencing the genomes of 1000 actinobacteria strains.</title>
        <authorList>
            <person name="Klenk H.-P."/>
        </authorList>
    </citation>
    <scope>NUCLEOTIDE SEQUENCE [LARGE SCALE GENOMIC DNA]</scope>
    <source>
        <strain evidence="2 3">DSM 43582</strain>
    </source>
</reference>